<dbReference type="InterPro" id="IPR003607">
    <property type="entry name" value="HD/PDEase_dom"/>
</dbReference>
<feature type="domain" description="HD" evidence="1">
    <location>
        <begin position="70"/>
        <end position="165"/>
    </location>
</feature>
<dbReference type="Gene3D" id="1.10.3210.10">
    <property type="entry name" value="Hypothetical protein af1432"/>
    <property type="match status" value="1"/>
</dbReference>
<name>O30203_ARCFU</name>
<dbReference type="eggNOG" id="arCOG01859">
    <property type="taxonomic scope" value="Archaea"/>
</dbReference>
<dbReference type="InterPro" id="IPR006675">
    <property type="entry name" value="HDIG_dom"/>
</dbReference>
<dbReference type="PANTHER" id="PTHR38659">
    <property type="entry name" value="METAL-DEPENDENT PHOSPHOHYDROLASE"/>
    <property type="match status" value="1"/>
</dbReference>
<dbReference type="PIR" id="H69253">
    <property type="entry name" value="H69253"/>
</dbReference>
<evidence type="ECO:0000313" key="3">
    <source>
        <dbReference type="Proteomes" id="UP000002199"/>
    </source>
</evidence>
<proteinExistence type="predicted"/>
<dbReference type="EnsemblBacteria" id="AAB91196">
    <property type="protein sequence ID" value="AAB91196"/>
    <property type="gene ID" value="AF_0032"/>
</dbReference>
<dbReference type="EMBL" id="AE000782">
    <property type="protein sequence ID" value="AAB91196.1"/>
    <property type="molecule type" value="Genomic_DNA"/>
</dbReference>
<dbReference type="Proteomes" id="UP000002199">
    <property type="component" value="Chromosome"/>
</dbReference>
<dbReference type="KEGG" id="afu:AF_0032"/>
<dbReference type="InterPro" id="IPR006674">
    <property type="entry name" value="HD_domain"/>
</dbReference>
<gene>
    <name evidence="2" type="ordered locus">AF_0032</name>
</gene>
<dbReference type="PANTHER" id="PTHR38659:SF2">
    <property type="entry name" value="HDIG DOMAIN PROTEIN"/>
    <property type="match status" value="1"/>
</dbReference>
<dbReference type="CDD" id="cd00077">
    <property type="entry name" value="HDc"/>
    <property type="match status" value="1"/>
</dbReference>
<accession>O30203</accession>
<dbReference type="STRING" id="224325.AF_0032"/>
<protein>
    <recommendedName>
        <fullName evidence="1">HD domain-containing protein</fullName>
    </recommendedName>
</protein>
<dbReference type="SMR" id="O30203"/>
<reference evidence="2 3" key="1">
    <citation type="journal article" date="1997" name="Nature">
        <title>The complete genome sequence of the hyperthermophilic, sulphate-reducing archaeon Archaeoglobus fulgidus.</title>
        <authorList>
            <person name="Klenk H.P."/>
            <person name="Clayton R.A."/>
            <person name="Tomb J."/>
            <person name="White O."/>
            <person name="Nelson K.E."/>
            <person name="Ketchum K.A."/>
            <person name="Dodson R.J."/>
            <person name="Gwinn M."/>
            <person name="Hickey E.K."/>
            <person name="Peterson J.D."/>
            <person name="Richardson D.L."/>
            <person name="Kerlavage A.R."/>
            <person name="Graham D.E."/>
            <person name="Kyrpides N.C."/>
            <person name="Fleischmann R.D."/>
            <person name="Quackenbush J."/>
            <person name="Lee N.H."/>
            <person name="Sutton G.G."/>
            <person name="Gill S."/>
            <person name="Kirkness E.F."/>
            <person name="Dougherty B.A."/>
            <person name="McKenney K."/>
            <person name="Adams M.D."/>
            <person name="Loftus B."/>
            <person name="Peterson S."/>
            <person name="Reich C.I."/>
            <person name="McNeil L.K."/>
            <person name="Badger J.H."/>
            <person name="Glodek A."/>
            <person name="Zhou L."/>
            <person name="Overbeek R."/>
            <person name="Gocayne J.D."/>
            <person name="Weidman J.F."/>
            <person name="McDonald L."/>
            <person name="Utterback T."/>
            <person name="Cotton M.D."/>
            <person name="Spriggs T."/>
            <person name="Artiach P."/>
            <person name="Kaine B.P."/>
            <person name="Sykes S.M."/>
            <person name="Sadow P.W."/>
            <person name="D'Andrea K.P."/>
            <person name="Bowman C."/>
            <person name="Fujii C."/>
            <person name="Garland S.A."/>
            <person name="Mason T.M."/>
            <person name="Olsen G.J."/>
            <person name="Fraser C.M."/>
            <person name="Smith H.O."/>
            <person name="Woese C.R."/>
            <person name="Venter J.C."/>
        </authorList>
    </citation>
    <scope>NUCLEOTIDE SEQUENCE [LARGE SCALE GENOMIC DNA]</scope>
    <source>
        <strain evidence="3">ATCC 49558 / DSM 4304 / JCM 9628 / NBRC 100126 / VC-16</strain>
    </source>
</reference>
<dbReference type="HOGENOM" id="CLU_090635_1_0_2"/>
<evidence type="ECO:0000313" key="2">
    <source>
        <dbReference type="EMBL" id="AAB91196.1"/>
    </source>
</evidence>
<dbReference type="PhylomeDB" id="O30203"/>
<dbReference type="SMART" id="SM00471">
    <property type="entry name" value="HDc"/>
    <property type="match status" value="1"/>
</dbReference>
<sequence length="234" mass="26368">MSLVSTRLNDSQCLVQFSCNRFAKILLGQTLIWVNPSNTRKWGKSKKVNPQITSMEPLELLKKYVRDEKLIKHCIATAAVMKSLARELGEDEEKWWTIGILHDIDYEQTQGDMEKHGLVGAEILLKEGVEEEIAEVVKRHNHMLFGDYEKPVEIALQAADSVSGLVIACALVKGGKITEVTPKTVKKKFKEKSFAAGCDRDRIRMIEKLGMPLEKLYEVAIRGLTEVKDELGLS</sequence>
<dbReference type="SUPFAM" id="SSF109604">
    <property type="entry name" value="HD-domain/PDEase-like"/>
    <property type="match status" value="1"/>
</dbReference>
<keyword evidence="3" id="KW-1185">Reference proteome</keyword>
<evidence type="ECO:0000259" key="1">
    <source>
        <dbReference type="PROSITE" id="PS51831"/>
    </source>
</evidence>
<dbReference type="NCBIfam" id="TIGR00277">
    <property type="entry name" value="HDIG"/>
    <property type="match status" value="1"/>
</dbReference>
<organism evidence="2 3">
    <name type="scientific">Archaeoglobus fulgidus (strain ATCC 49558 / DSM 4304 / JCM 9628 / NBRC 100126 / VC-16)</name>
    <dbReference type="NCBI Taxonomy" id="224325"/>
    <lineage>
        <taxon>Archaea</taxon>
        <taxon>Methanobacteriati</taxon>
        <taxon>Methanobacteriota</taxon>
        <taxon>Archaeoglobi</taxon>
        <taxon>Archaeoglobales</taxon>
        <taxon>Archaeoglobaceae</taxon>
        <taxon>Archaeoglobus</taxon>
    </lineage>
</organism>
<dbReference type="AlphaFoldDB" id="O30203"/>
<dbReference type="PaxDb" id="224325-AF_0032"/>
<dbReference type="PROSITE" id="PS51831">
    <property type="entry name" value="HD"/>
    <property type="match status" value="1"/>
</dbReference>
<dbReference type="Pfam" id="PF01966">
    <property type="entry name" value="HD"/>
    <property type="match status" value="1"/>
</dbReference>